<dbReference type="CDD" id="cd00121">
    <property type="entry name" value="MATH"/>
    <property type="match status" value="1"/>
</dbReference>
<reference evidence="5" key="1">
    <citation type="submission" date="2019-03" db="EMBL/GenBank/DDBJ databases">
        <title>WGS assembly of Setaria viridis.</title>
        <authorList>
            <person name="Huang P."/>
            <person name="Jenkins J."/>
            <person name="Grimwood J."/>
            <person name="Barry K."/>
            <person name="Healey A."/>
            <person name="Mamidi S."/>
            <person name="Sreedasyam A."/>
            <person name="Shu S."/>
            <person name="Feldman M."/>
            <person name="Wu J."/>
            <person name="Yu Y."/>
            <person name="Chen C."/>
            <person name="Johnson J."/>
            <person name="Rokhsar D."/>
            <person name="Baxter I."/>
            <person name="Schmutz J."/>
            <person name="Brutnell T."/>
            <person name="Kellogg E."/>
        </authorList>
    </citation>
    <scope>NUCLEOTIDE SEQUENCE [LARGE SCALE GENOMIC DNA]</scope>
</reference>
<dbReference type="InterPro" id="IPR008974">
    <property type="entry name" value="TRAF-like"/>
</dbReference>
<dbReference type="PROSITE" id="PS50144">
    <property type="entry name" value="MATH"/>
    <property type="match status" value="1"/>
</dbReference>
<dbReference type="OMA" id="YPHAHEG"/>
<gene>
    <name evidence="5" type="ORF">SEVIR_3G350500v2</name>
</gene>
<feature type="domain" description="BTB" evidence="3">
    <location>
        <begin position="184"/>
        <end position="259"/>
    </location>
</feature>
<evidence type="ECO:0000313" key="5">
    <source>
        <dbReference type="EMBL" id="TKW28785.1"/>
    </source>
</evidence>
<dbReference type="SUPFAM" id="SSF54695">
    <property type="entry name" value="POZ domain"/>
    <property type="match status" value="1"/>
</dbReference>
<dbReference type="EMBL" id="CM016554">
    <property type="protein sequence ID" value="TKW28785.1"/>
    <property type="molecule type" value="Genomic_DNA"/>
</dbReference>
<dbReference type="PANTHER" id="PTHR26379">
    <property type="entry name" value="BTB/POZ AND MATH DOMAIN-CONTAINING PROTEIN 1"/>
    <property type="match status" value="1"/>
</dbReference>
<feature type="domain" description="MATH" evidence="4">
    <location>
        <begin position="1"/>
        <end position="137"/>
    </location>
</feature>
<dbReference type="PANTHER" id="PTHR26379:SF355">
    <property type="entry name" value="BTB DOMAIN-CONTAINING PROTEIN"/>
    <property type="match status" value="1"/>
</dbReference>
<dbReference type="SMART" id="SM00225">
    <property type="entry name" value="BTB"/>
    <property type="match status" value="1"/>
</dbReference>
<dbReference type="Gene3D" id="3.30.710.10">
    <property type="entry name" value="Potassium Channel Kv1.1, Chain A"/>
    <property type="match status" value="1"/>
</dbReference>
<dbReference type="PROSITE" id="PS50097">
    <property type="entry name" value="BTB"/>
    <property type="match status" value="1"/>
</dbReference>
<dbReference type="InterPro" id="IPR045005">
    <property type="entry name" value="BPM1-6"/>
</dbReference>
<dbReference type="Gene3D" id="6.10.250.3030">
    <property type="match status" value="1"/>
</dbReference>
<dbReference type="Gramene" id="TKW28785">
    <property type="protein sequence ID" value="TKW28785"/>
    <property type="gene ID" value="SEVIR_3G350500v2"/>
</dbReference>
<organism evidence="5 6">
    <name type="scientific">Setaria viridis</name>
    <name type="common">Green bristlegrass</name>
    <name type="synonym">Setaria italica subsp. viridis</name>
    <dbReference type="NCBI Taxonomy" id="4556"/>
    <lineage>
        <taxon>Eukaryota</taxon>
        <taxon>Viridiplantae</taxon>
        <taxon>Streptophyta</taxon>
        <taxon>Embryophyta</taxon>
        <taxon>Tracheophyta</taxon>
        <taxon>Spermatophyta</taxon>
        <taxon>Magnoliopsida</taxon>
        <taxon>Liliopsida</taxon>
        <taxon>Poales</taxon>
        <taxon>Poaceae</taxon>
        <taxon>PACMAD clade</taxon>
        <taxon>Panicoideae</taxon>
        <taxon>Panicodae</taxon>
        <taxon>Paniceae</taxon>
        <taxon>Cenchrinae</taxon>
        <taxon>Setaria</taxon>
    </lineage>
</organism>
<comment type="similarity">
    <text evidence="2">Belongs to the Tdpoz family.</text>
</comment>
<evidence type="ECO:0000256" key="2">
    <source>
        <dbReference type="ARBA" id="ARBA00010846"/>
    </source>
</evidence>
<dbReference type="Pfam" id="PF00651">
    <property type="entry name" value="BTB"/>
    <property type="match status" value="1"/>
</dbReference>
<dbReference type="InterPro" id="IPR000210">
    <property type="entry name" value="BTB/POZ_dom"/>
</dbReference>
<accession>A0A4U6VJ63</accession>
<dbReference type="GO" id="GO:0016567">
    <property type="term" value="P:protein ubiquitination"/>
    <property type="evidence" value="ECO:0007669"/>
    <property type="project" value="InterPro"/>
</dbReference>
<keyword evidence="6" id="KW-1185">Reference proteome</keyword>
<sequence>MAHLAKVVARRPAQGSAEPGQCPLIPIFHVAVAGGLLEAYAHNWRIRYYPHAHEGHISLYLELDRSSAVDAADDVKFKFSLLDQSGNPVPKFTRATTKPCSFEGLSSHHGFRDFIRWKDLEESGCLKDDAFTIQCDVAFTTDLGGSTTNDAAAPATAAVPPPPPASNPHEHLITDILWKHKRGVDVTIDVGGEATFDAHGWLLAARSPVLEAELLAASSKEKKSAAGAAHRRIEIQGVDPKVFKAVLHYMYTDALPEIEEEEDAMAMAQGLLAAADRFKLDRLKLVCEETLSRRIDVSTAAGTLAVAEQHGCGALKAACLEFMARPRNLAAVMETEGYDKAKAVIASVVLTEVFLKQQAARMI</sequence>
<name>A0A4U6VJ63_SETVI</name>
<evidence type="ECO:0000313" key="6">
    <source>
        <dbReference type="Proteomes" id="UP000298652"/>
    </source>
</evidence>
<dbReference type="InterPro" id="IPR056423">
    <property type="entry name" value="BACK_BPM_SPOP"/>
</dbReference>
<dbReference type="AlphaFoldDB" id="A0A4U6VJ63"/>
<dbReference type="Pfam" id="PF22486">
    <property type="entry name" value="MATH_2"/>
    <property type="match status" value="1"/>
</dbReference>
<evidence type="ECO:0000259" key="4">
    <source>
        <dbReference type="PROSITE" id="PS50144"/>
    </source>
</evidence>
<dbReference type="SUPFAM" id="SSF49599">
    <property type="entry name" value="TRAF domain-like"/>
    <property type="match status" value="1"/>
</dbReference>
<evidence type="ECO:0000256" key="1">
    <source>
        <dbReference type="ARBA" id="ARBA00004906"/>
    </source>
</evidence>
<evidence type="ECO:0008006" key="7">
    <source>
        <dbReference type="Google" id="ProtNLM"/>
    </source>
</evidence>
<evidence type="ECO:0000259" key="3">
    <source>
        <dbReference type="PROSITE" id="PS50097"/>
    </source>
</evidence>
<proteinExistence type="inferred from homology"/>
<protein>
    <recommendedName>
        <fullName evidence="7">BTB domain-containing protein</fullName>
    </recommendedName>
</protein>
<dbReference type="InterPro" id="IPR002083">
    <property type="entry name" value="MATH/TRAF_dom"/>
</dbReference>
<comment type="pathway">
    <text evidence="1">Protein modification; protein ubiquitination.</text>
</comment>
<dbReference type="Pfam" id="PF24570">
    <property type="entry name" value="BACK_BPM_SPOP"/>
    <property type="match status" value="1"/>
</dbReference>
<dbReference type="InterPro" id="IPR011333">
    <property type="entry name" value="SKP1/BTB/POZ_sf"/>
</dbReference>
<dbReference type="Proteomes" id="UP000298652">
    <property type="component" value="Chromosome 3"/>
</dbReference>
<dbReference type="Gene3D" id="2.60.210.10">
    <property type="entry name" value="Apoptosis, Tumor Necrosis Factor Receptor Associated Protein 2, Chain A"/>
    <property type="match status" value="1"/>
</dbReference>